<keyword evidence="1 3" id="KW-0560">Oxidoreductase</keyword>
<evidence type="ECO:0000313" key="3">
    <source>
        <dbReference type="EMBL" id="AIG77380.1"/>
    </source>
</evidence>
<evidence type="ECO:0000313" key="4">
    <source>
        <dbReference type="Proteomes" id="UP000028492"/>
    </source>
</evidence>
<name>A0A075V3G2_9PSEU</name>
<gene>
    <name evidence="3" type="ORF">AJAP_22625</name>
</gene>
<dbReference type="GO" id="GO:0016491">
    <property type="term" value="F:oxidoreductase activity"/>
    <property type="evidence" value="ECO:0007669"/>
    <property type="project" value="UniProtKB-KW"/>
</dbReference>
<dbReference type="Pfam" id="PF00248">
    <property type="entry name" value="Aldo_ket_red"/>
    <property type="match status" value="1"/>
</dbReference>
<dbReference type="PANTHER" id="PTHR43625">
    <property type="entry name" value="AFLATOXIN B1 ALDEHYDE REDUCTASE"/>
    <property type="match status" value="1"/>
</dbReference>
<evidence type="ECO:0000256" key="1">
    <source>
        <dbReference type="ARBA" id="ARBA00023002"/>
    </source>
</evidence>
<dbReference type="InterPro" id="IPR050791">
    <property type="entry name" value="Aldo-Keto_reductase"/>
</dbReference>
<dbReference type="AlphaFoldDB" id="A0A075V3G2"/>
<dbReference type="RefSeq" id="WP_084098289.1">
    <property type="nucleotide sequence ID" value="NZ_CP008953.1"/>
</dbReference>
<dbReference type="eggNOG" id="COG0667">
    <property type="taxonomic scope" value="Bacteria"/>
</dbReference>
<dbReference type="SUPFAM" id="SSF51430">
    <property type="entry name" value="NAD(P)-linked oxidoreductase"/>
    <property type="match status" value="1"/>
</dbReference>
<dbReference type="GO" id="GO:0005737">
    <property type="term" value="C:cytoplasm"/>
    <property type="evidence" value="ECO:0007669"/>
    <property type="project" value="TreeGrafter"/>
</dbReference>
<dbReference type="PANTHER" id="PTHR43625:SF40">
    <property type="entry name" value="ALDO-KETO REDUCTASE YAKC [NADP(+)]"/>
    <property type="match status" value="1"/>
</dbReference>
<dbReference type="Proteomes" id="UP000028492">
    <property type="component" value="Chromosome"/>
</dbReference>
<dbReference type="KEGG" id="aja:AJAP_22625"/>
<proteinExistence type="predicted"/>
<evidence type="ECO:0000259" key="2">
    <source>
        <dbReference type="Pfam" id="PF00248"/>
    </source>
</evidence>
<reference evidence="3 4" key="1">
    <citation type="journal article" date="2014" name="J. Biotechnol.">
        <title>Complete genome sequence of the actinobacterium Amycolatopsis japonica MG417-CF17(T) (=DSM 44213T) producing (S,S)-N,N'-ethylenediaminedisuccinic acid.</title>
        <authorList>
            <person name="Stegmann E."/>
            <person name="Albersmeier A."/>
            <person name="Spohn M."/>
            <person name="Gert H."/>
            <person name="Weber T."/>
            <person name="Wohlleben W."/>
            <person name="Kalinowski J."/>
            <person name="Ruckert C."/>
        </authorList>
    </citation>
    <scope>NUCLEOTIDE SEQUENCE [LARGE SCALE GENOMIC DNA]</scope>
    <source>
        <strain evidence="4">MG417-CF17 (DSM 44213)</strain>
    </source>
</reference>
<sequence length="334" mass="36158">MTYDDALPTRVLGNGGPAVSALGLGCFGMSRAYGAADDAESIATVHRALDLGCTFFDTAEVYGPFDNEALLGDALRGRRDEAFISTKFGWEYAPDGTRGRLNSRPDHIRRTVDAMLVRLRTDRIDLLSQHRVDPTVPIEDVADGVGGLIASGKVRYFGLSEAGTATIRRAHAVTPVTALQTEYALWERHIEAEILPLLRELGIGLVAYSPLGRGFLTGNAKPAEEYAADDYRRRDPRFQGENFRANSAAVDEVGAVAARVGASPAQVCLAWLLAKGDDVVPIPGTKRRWTLEENLRAVSLRLAPGDMELLDAAVPAGITKGQRYPEDAMYMNGL</sequence>
<keyword evidence="4" id="KW-1185">Reference proteome</keyword>
<dbReference type="CDD" id="cd19076">
    <property type="entry name" value="AKR_AKR13A_13D"/>
    <property type="match status" value="1"/>
</dbReference>
<accession>A0A075V3G2</accession>
<dbReference type="EMBL" id="CP008953">
    <property type="protein sequence ID" value="AIG77380.1"/>
    <property type="molecule type" value="Genomic_DNA"/>
</dbReference>
<feature type="domain" description="NADP-dependent oxidoreductase" evidence="2">
    <location>
        <begin position="22"/>
        <end position="313"/>
    </location>
</feature>
<protein>
    <submittedName>
        <fullName evidence="3">Putative aldo-keto reductase 2</fullName>
        <ecNumber evidence="3">1.1.1.-</ecNumber>
    </submittedName>
</protein>
<dbReference type="InterPro" id="IPR023210">
    <property type="entry name" value="NADP_OxRdtase_dom"/>
</dbReference>
<dbReference type="HOGENOM" id="CLU_023205_2_1_11"/>
<dbReference type="STRING" id="208439.AJAP_22625"/>
<dbReference type="InterPro" id="IPR036812">
    <property type="entry name" value="NAD(P)_OxRdtase_dom_sf"/>
</dbReference>
<organism evidence="3 4">
    <name type="scientific">Amycolatopsis japonica</name>
    <dbReference type="NCBI Taxonomy" id="208439"/>
    <lineage>
        <taxon>Bacteria</taxon>
        <taxon>Bacillati</taxon>
        <taxon>Actinomycetota</taxon>
        <taxon>Actinomycetes</taxon>
        <taxon>Pseudonocardiales</taxon>
        <taxon>Pseudonocardiaceae</taxon>
        <taxon>Amycolatopsis</taxon>
        <taxon>Amycolatopsis japonica group</taxon>
    </lineage>
</organism>
<dbReference type="Gene3D" id="3.20.20.100">
    <property type="entry name" value="NADP-dependent oxidoreductase domain"/>
    <property type="match status" value="1"/>
</dbReference>
<dbReference type="EC" id="1.1.1.-" evidence="3"/>